<evidence type="ECO:0000256" key="1">
    <source>
        <dbReference type="SAM" id="Phobius"/>
    </source>
</evidence>
<dbReference type="RefSeq" id="WP_035583245.1">
    <property type="nucleotide sequence ID" value="NZ_ARYJ01000009.1"/>
</dbReference>
<keyword evidence="1" id="KW-0812">Transmembrane</keyword>
<keyword evidence="1" id="KW-1133">Transmembrane helix</keyword>
<comment type="caution">
    <text evidence="2">The sequence shown here is derived from an EMBL/GenBank/DDBJ whole genome shotgun (WGS) entry which is preliminary data.</text>
</comment>
<feature type="transmembrane region" description="Helical" evidence="1">
    <location>
        <begin position="153"/>
        <end position="179"/>
    </location>
</feature>
<feature type="transmembrane region" description="Helical" evidence="1">
    <location>
        <begin position="385"/>
        <end position="403"/>
    </location>
</feature>
<evidence type="ECO:0000313" key="3">
    <source>
        <dbReference type="Proteomes" id="UP000024816"/>
    </source>
</evidence>
<dbReference type="AlphaFoldDB" id="A0A059F9H0"/>
<sequence>MRGLSRQHSFWLSGALAFYLVFLVRGERHLFQWFGPHEYWATHWARDYSGGFARRGLLGEMISFVGADNTSYALITIASWIVAIGLAAVAIDAMWRLTRRMGQWEAILLSIAVFVSPATFGILLETLGDPLQLILLIYLLTARFVLPTRNLLIVAPVFALLGLFMSLTHEASVFFVLPALGVQALVLRRDLASWTAFGACLATSAIIVAILMLTNMAEAPASNPVLHLGGAGFAYEGKFDSFDNLLSEELTRMFGSGFYGLYETAARVGGAMMVPVFLGLMVIASRYGANIPPTSIQARAAISFALVMLAVFPLMLIAHDWARFFAYILLVYLATMADTTPDDDECKSMPGSAGFVAGGILLAGLTTTDKLDQYRMDGLWWQPRLMLTCLVVFALTALFVMLSRSNSAPQSVSDSEH</sequence>
<proteinExistence type="predicted"/>
<evidence type="ECO:0000313" key="2">
    <source>
        <dbReference type="EMBL" id="KCZ87252.1"/>
    </source>
</evidence>
<evidence type="ECO:0008006" key="4">
    <source>
        <dbReference type="Google" id="ProtNLM"/>
    </source>
</evidence>
<feature type="transmembrane region" description="Helical" evidence="1">
    <location>
        <begin position="106"/>
        <end position="124"/>
    </location>
</feature>
<feature type="transmembrane region" description="Helical" evidence="1">
    <location>
        <begin position="265"/>
        <end position="284"/>
    </location>
</feature>
<keyword evidence="3" id="KW-1185">Reference proteome</keyword>
<feature type="transmembrane region" description="Helical" evidence="1">
    <location>
        <begin position="296"/>
        <end position="317"/>
    </location>
</feature>
<accession>A0A059F9H0</accession>
<feature type="transmembrane region" description="Helical" evidence="1">
    <location>
        <begin position="191"/>
        <end position="213"/>
    </location>
</feature>
<feature type="transmembrane region" description="Helical" evidence="1">
    <location>
        <begin position="71"/>
        <end position="94"/>
    </location>
</feature>
<dbReference type="EMBL" id="ARYJ01000009">
    <property type="protein sequence ID" value="KCZ87252.1"/>
    <property type="molecule type" value="Genomic_DNA"/>
</dbReference>
<reference evidence="2 3" key="1">
    <citation type="journal article" date="2014" name="Antonie Van Leeuwenhoek">
        <title>Hyphomonas beringensis sp. nov. and Hyphomonas chukchiensis sp. nov., isolated from surface seawater of the Bering Sea and Chukchi Sea.</title>
        <authorList>
            <person name="Li C."/>
            <person name="Lai Q."/>
            <person name="Li G."/>
            <person name="Dong C."/>
            <person name="Wang J."/>
            <person name="Liao Y."/>
            <person name="Shao Z."/>
        </authorList>
    </citation>
    <scope>NUCLEOTIDE SEQUENCE [LARGE SCALE GENOMIC DNA]</scope>
    <source>
        <strain evidence="2 3">VP2</strain>
    </source>
</reference>
<dbReference type="PATRIC" id="fig|1280952.3.peg.2734"/>
<feature type="transmembrane region" description="Helical" evidence="1">
    <location>
        <begin position="324"/>
        <end position="341"/>
    </location>
</feature>
<dbReference type="OrthoDB" id="4750568at2"/>
<organism evidence="2 3">
    <name type="scientific">Hyphomonas jannaschiana VP2</name>
    <dbReference type="NCBI Taxonomy" id="1280952"/>
    <lineage>
        <taxon>Bacteria</taxon>
        <taxon>Pseudomonadati</taxon>
        <taxon>Pseudomonadota</taxon>
        <taxon>Alphaproteobacteria</taxon>
        <taxon>Hyphomonadales</taxon>
        <taxon>Hyphomonadaceae</taxon>
        <taxon>Hyphomonas</taxon>
    </lineage>
</organism>
<dbReference type="Proteomes" id="UP000024816">
    <property type="component" value="Unassembled WGS sequence"/>
</dbReference>
<feature type="transmembrane region" description="Helical" evidence="1">
    <location>
        <begin position="130"/>
        <end position="146"/>
    </location>
</feature>
<name>A0A059F9H0_9PROT</name>
<protein>
    <recommendedName>
        <fullName evidence="4">DUF2029 domain-containing protein</fullName>
    </recommendedName>
</protein>
<keyword evidence="1" id="KW-0472">Membrane</keyword>
<gene>
    <name evidence="2" type="ORF">HJA_13660</name>
</gene>
<dbReference type="STRING" id="1280952.HJA_13660"/>